<organism evidence="3">
    <name type="scientific">Naegleria gruberi</name>
    <name type="common">Amoeba</name>
    <dbReference type="NCBI Taxonomy" id="5762"/>
    <lineage>
        <taxon>Eukaryota</taxon>
        <taxon>Discoba</taxon>
        <taxon>Heterolobosea</taxon>
        <taxon>Tetramitia</taxon>
        <taxon>Eutetramitia</taxon>
        <taxon>Vahlkampfiidae</taxon>
        <taxon>Naegleria</taxon>
    </lineage>
</organism>
<evidence type="ECO:0000313" key="2">
    <source>
        <dbReference type="EMBL" id="EFC44491.1"/>
    </source>
</evidence>
<dbReference type="InParanoid" id="D2VFL6"/>
<dbReference type="EMBL" id="GG738868">
    <property type="protein sequence ID" value="EFC44491.1"/>
    <property type="molecule type" value="Genomic_DNA"/>
</dbReference>
<dbReference type="AlphaFoldDB" id="D2VFL6"/>
<feature type="compositionally biased region" description="Basic and acidic residues" evidence="1">
    <location>
        <begin position="194"/>
        <end position="209"/>
    </location>
</feature>
<proteinExistence type="predicted"/>
<dbReference type="VEuPathDB" id="AmoebaDB:NAEGRDRAFT_58061"/>
<feature type="region of interest" description="Disordered" evidence="1">
    <location>
        <begin position="293"/>
        <end position="345"/>
    </location>
</feature>
<feature type="region of interest" description="Disordered" evidence="1">
    <location>
        <begin position="173"/>
        <end position="215"/>
    </location>
</feature>
<feature type="region of interest" description="Disordered" evidence="1">
    <location>
        <begin position="233"/>
        <end position="257"/>
    </location>
</feature>
<keyword evidence="3" id="KW-1185">Reference proteome</keyword>
<dbReference type="GeneID" id="8850127"/>
<accession>D2VFL6</accession>
<dbReference type="RefSeq" id="XP_002677235.1">
    <property type="nucleotide sequence ID" value="XM_002677189.1"/>
</dbReference>
<feature type="compositionally biased region" description="Low complexity" evidence="1">
    <location>
        <begin position="322"/>
        <end position="335"/>
    </location>
</feature>
<dbReference type="KEGG" id="ngr:NAEGRDRAFT_58061"/>
<dbReference type="OrthoDB" id="10258981at2759"/>
<gene>
    <name evidence="2" type="ORF">NAEGRDRAFT_58061</name>
</gene>
<protein>
    <submittedName>
        <fullName evidence="2">Predicted protein</fullName>
    </submittedName>
</protein>
<sequence length="577" mass="65535">MKWVQLSINSTEEVEKQAFEIAELYRVLFLQLKLEKQQEIHNLLKHPKDAEKPKSQMNYVDKMGVLNKLSIAIKERIQEIDEVRKLNISSDFSNKLKDIKSKFESLLNAYNVSTLSKIDELKTALFAVKQSTPTTIDDKYEITEENNPFLENKPENSGSTKQSLLDGLKRQAINKSKAQSGKKVKPIYSWEKGNNNEKKPTPSDIELPHNLDNNSFSDQMSRVGKMIEEQLMNVQKPRHSSPSEISPRRSYVKKKEEKDVIHAPLVEQQLSPRNLHLEIEMNEEDYAKLKKRRSMSLIKERPRSGSPRVVGPRGDKIRELSMSDLSNSSDSASSSGKKNFLQKGKGRLASDGNPFLKIYSQPQILYNTTNYLAGLEYPQEPLDNLDQYEKSQLYSAINEKSPAFSVADVEGLYITTAGPYQDPKDNFFRPDQKNKWVVSKGFQTATPRREEFTRDKSLPQFINSGLRYESSNPNIVQQKLRADDKDKEKMISPRGFISSFGGNGCAPIDKQYSFGFYSPTKGSVHSFTAPIEKVRTTSKSPVLTRQGSNAINSSAINVIARSMASPKQSPRVSYNHY</sequence>
<evidence type="ECO:0000256" key="1">
    <source>
        <dbReference type="SAM" id="MobiDB-lite"/>
    </source>
</evidence>
<reference evidence="2 3" key="1">
    <citation type="journal article" date="2010" name="Cell">
        <title>The genome of Naegleria gruberi illuminates early eukaryotic versatility.</title>
        <authorList>
            <person name="Fritz-Laylin L.K."/>
            <person name="Prochnik S.E."/>
            <person name="Ginger M.L."/>
            <person name="Dacks J.B."/>
            <person name="Carpenter M.L."/>
            <person name="Field M.C."/>
            <person name="Kuo A."/>
            <person name="Paredez A."/>
            <person name="Chapman J."/>
            <person name="Pham J."/>
            <person name="Shu S."/>
            <person name="Neupane R."/>
            <person name="Cipriano M."/>
            <person name="Mancuso J."/>
            <person name="Tu H."/>
            <person name="Salamov A."/>
            <person name="Lindquist E."/>
            <person name="Shapiro H."/>
            <person name="Lucas S."/>
            <person name="Grigoriev I.V."/>
            <person name="Cande W.Z."/>
            <person name="Fulton C."/>
            <person name="Rokhsar D.S."/>
            <person name="Dawson S.C."/>
        </authorList>
    </citation>
    <scope>NUCLEOTIDE SEQUENCE [LARGE SCALE GENOMIC DNA]</scope>
    <source>
        <strain evidence="2 3">NEG-M</strain>
    </source>
</reference>
<dbReference type="Proteomes" id="UP000006671">
    <property type="component" value="Unassembled WGS sequence"/>
</dbReference>
<dbReference type="OMA" id="MISPRGF"/>
<evidence type="ECO:0000313" key="3">
    <source>
        <dbReference type="Proteomes" id="UP000006671"/>
    </source>
</evidence>
<name>D2VFL6_NAEGR</name>